<dbReference type="InterPro" id="IPR023214">
    <property type="entry name" value="HAD_sf"/>
</dbReference>
<dbReference type="PANTHER" id="PTHR43611">
    <property type="entry name" value="ALPHA-D-GLUCOSE 1-PHOSPHATE PHOSPHATASE"/>
    <property type="match status" value="1"/>
</dbReference>
<dbReference type="InterPro" id="IPR036412">
    <property type="entry name" value="HAD-like_sf"/>
</dbReference>
<gene>
    <name evidence="1" type="ORF">FUA22_05725</name>
</gene>
<dbReference type="Gene3D" id="1.10.150.240">
    <property type="entry name" value="Putative phosphatase, domain 2"/>
    <property type="match status" value="1"/>
</dbReference>
<dbReference type="NCBIfam" id="TIGR01549">
    <property type="entry name" value="HAD-SF-IA-v1"/>
    <property type="match status" value="1"/>
</dbReference>
<dbReference type="InterPro" id="IPR023198">
    <property type="entry name" value="PGP-like_dom2"/>
</dbReference>
<dbReference type="SFLD" id="SFLDS00003">
    <property type="entry name" value="Haloacid_Dehalogenase"/>
    <property type="match status" value="1"/>
</dbReference>
<reference evidence="1 2" key="1">
    <citation type="submission" date="2019-08" db="EMBL/GenBank/DDBJ databases">
        <title>Seonamhaeicola sediminis sp. nov., isolated from marine sediment.</title>
        <authorList>
            <person name="Cao W.R."/>
        </authorList>
    </citation>
    <scope>NUCLEOTIDE SEQUENCE [LARGE SCALE GENOMIC DNA]</scope>
    <source>
        <strain evidence="1 2">1505</strain>
    </source>
</reference>
<sequence length="204" mass="23982">MIKTIIFDFGNVFINLNDAYTLDYIKHFESSEHFDDIIKTNIAFEKGLISTEVFLDNYSSYFPEQSIDDIIFKWNSILAEFPKHRLAFLKELKASSKYKLILLSNTNDLHISWIQENILFYNEFKDCFDVFYLSHEINLRKPDADIFNFVLNKNNLVANECLFVDDNLDNIKTAKNLNFITWHINPNTDDVSNLFNINNSLINP</sequence>
<dbReference type="InterPro" id="IPR006439">
    <property type="entry name" value="HAD-SF_hydro_IA"/>
</dbReference>
<dbReference type="PRINTS" id="PR00413">
    <property type="entry name" value="HADHALOGNASE"/>
</dbReference>
<dbReference type="InterPro" id="IPR041492">
    <property type="entry name" value="HAD_2"/>
</dbReference>
<proteinExistence type="predicted"/>
<dbReference type="SFLD" id="SFLDG01129">
    <property type="entry name" value="C1.5:_HAD__Beta-PGM__Phosphata"/>
    <property type="match status" value="1"/>
</dbReference>
<keyword evidence="2" id="KW-1185">Reference proteome</keyword>
<dbReference type="Proteomes" id="UP000321080">
    <property type="component" value="Unassembled WGS sequence"/>
</dbReference>
<dbReference type="RefSeq" id="WP_147766941.1">
    <property type="nucleotide sequence ID" value="NZ_VRKQ01000008.1"/>
</dbReference>
<dbReference type="Gene3D" id="3.40.50.1000">
    <property type="entry name" value="HAD superfamily/HAD-like"/>
    <property type="match status" value="1"/>
</dbReference>
<dbReference type="CDD" id="cd02603">
    <property type="entry name" value="HAD_sEH-N_like"/>
    <property type="match status" value="1"/>
</dbReference>
<dbReference type="EMBL" id="VRKQ01000008">
    <property type="protein sequence ID" value="TXG39371.1"/>
    <property type="molecule type" value="Genomic_DNA"/>
</dbReference>
<comment type="caution">
    <text evidence="1">The sequence shown here is derived from an EMBL/GenBank/DDBJ whole genome shotgun (WGS) entry which is preliminary data.</text>
</comment>
<protein>
    <submittedName>
        <fullName evidence="1">HAD family phosphatase</fullName>
    </submittedName>
</protein>
<dbReference type="NCBIfam" id="TIGR01509">
    <property type="entry name" value="HAD-SF-IA-v3"/>
    <property type="match status" value="1"/>
</dbReference>
<dbReference type="AlphaFoldDB" id="A0A5C7GN42"/>
<dbReference type="PANTHER" id="PTHR43611:SF3">
    <property type="entry name" value="FLAVIN MONONUCLEOTIDE HYDROLASE 1, CHLOROPLATIC"/>
    <property type="match status" value="1"/>
</dbReference>
<name>A0A5C7GN42_9FLAO</name>
<dbReference type="OrthoDB" id="9797415at2"/>
<evidence type="ECO:0000313" key="1">
    <source>
        <dbReference type="EMBL" id="TXG39371.1"/>
    </source>
</evidence>
<evidence type="ECO:0000313" key="2">
    <source>
        <dbReference type="Proteomes" id="UP000321080"/>
    </source>
</evidence>
<dbReference type="SUPFAM" id="SSF56784">
    <property type="entry name" value="HAD-like"/>
    <property type="match status" value="1"/>
</dbReference>
<dbReference type="Pfam" id="PF13419">
    <property type="entry name" value="HAD_2"/>
    <property type="match status" value="1"/>
</dbReference>
<organism evidence="1 2">
    <name type="scientific">Seonamhaeicola maritimus</name>
    <dbReference type="NCBI Taxonomy" id="2591822"/>
    <lineage>
        <taxon>Bacteria</taxon>
        <taxon>Pseudomonadati</taxon>
        <taxon>Bacteroidota</taxon>
        <taxon>Flavobacteriia</taxon>
        <taxon>Flavobacteriales</taxon>
        <taxon>Flavobacteriaceae</taxon>
    </lineage>
</organism>
<accession>A0A5C7GN42</accession>